<sequence length="233" mass="27343">MLINGIDIDVAKLENPLLLVSEDEELLFLRLIQQTLEHELIQCELALATRKSISLVRDFWLALYKGGEKLYINSEHALLYPIRLIIFELVTQAEYFKHLSKKSIGDESLSLIYAIILVQFVLRWIKERFSDNKEVNEALKLLYRTTDENAEDQLSPTREQSIGQAIAVKAIRFEVRENSQEFASLLYQTYNFLHYLHDEQKETTKLSAIRNMEDILNRFYNNRYTTNKETFTG</sequence>
<protein>
    <submittedName>
        <fullName evidence="1">Uncharacterized protein</fullName>
    </submittedName>
</protein>
<keyword evidence="2" id="KW-1185">Reference proteome</keyword>
<gene>
    <name evidence="1" type="ORF">ABNX05_12445</name>
</gene>
<reference evidence="1 2" key="1">
    <citation type="submission" date="2024-06" db="EMBL/GenBank/DDBJ databases">
        <title>Lysinibacillus zambalefons sp. nov., a Novel Firmicute Isolated from the Poon Bato Zambales Hyperalkaline Spring.</title>
        <authorList>
            <person name="Aja J.A."/>
            <person name="Lazaro J.E.H."/>
            <person name="Llorin L.D."/>
            <person name="Lim K.R."/>
            <person name="Teodosio J."/>
            <person name="Dalisay D.S."/>
        </authorList>
    </citation>
    <scope>NUCLEOTIDE SEQUENCE [LARGE SCALE GENOMIC DNA]</scope>
    <source>
        <strain evidence="1 2">M3</strain>
    </source>
</reference>
<proteinExistence type="predicted"/>
<organism evidence="1 2">
    <name type="scientific">Lysinibacillus zambalensis</name>
    <dbReference type="NCBI Taxonomy" id="3160866"/>
    <lineage>
        <taxon>Bacteria</taxon>
        <taxon>Bacillati</taxon>
        <taxon>Bacillota</taxon>
        <taxon>Bacilli</taxon>
        <taxon>Bacillales</taxon>
        <taxon>Bacillaceae</taxon>
        <taxon>Lysinibacillus</taxon>
    </lineage>
</organism>
<dbReference type="RefSeq" id="WP_349660041.1">
    <property type="nucleotide sequence ID" value="NZ_JBEGDG010000008.1"/>
</dbReference>
<accession>A0ABV1MSE6</accession>
<dbReference type="EMBL" id="JBEGDG010000008">
    <property type="protein sequence ID" value="MEQ6355431.1"/>
    <property type="molecule type" value="Genomic_DNA"/>
</dbReference>
<evidence type="ECO:0000313" key="1">
    <source>
        <dbReference type="EMBL" id="MEQ6355431.1"/>
    </source>
</evidence>
<evidence type="ECO:0000313" key="2">
    <source>
        <dbReference type="Proteomes" id="UP001478862"/>
    </source>
</evidence>
<name>A0ABV1MSE6_9BACI</name>
<dbReference type="Proteomes" id="UP001478862">
    <property type="component" value="Unassembled WGS sequence"/>
</dbReference>
<comment type="caution">
    <text evidence="1">The sequence shown here is derived from an EMBL/GenBank/DDBJ whole genome shotgun (WGS) entry which is preliminary data.</text>
</comment>